<dbReference type="GO" id="GO:0016592">
    <property type="term" value="C:mediator complex"/>
    <property type="evidence" value="ECO:0007669"/>
    <property type="project" value="InterPro"/>
</dbReference>
<keyword evidence="11" id="KW-1185">Reference proteome</keyword>
<organism evidence="10 11">
    <name type="scientific">Gryllus longicercus</name>
    <dbReference type="NCBI Taxonomy" id="2509291"/>
    <lineage>
        <taxon>Eukaryota</taxon>
        <taxon>Metazoa</taxon>
        <taxon>Ecdysozoa</taxon>
        <taxon>Arthropoda</taxon>
        <taxon>Hexapoda</taxon>
        <taxon>Insecta</taxon>
        <taxon>Pterygota</taxon>
        <taxon>Neoptera</taxon>
        <taxon>Polyneoptera</taxon>
        <taxon>Orthoptera</taxon>
        <taxon>Ensifera</taxon>
        <taxon>Gryllidea</taxon>
        <taxon>Grylloidea</taxon>
        <taxon>Gryllidae</taxon>
        <taxon>Gryllinae</taxon>
        <taxon>Gryllus</taxon>
    </lineage>
</organism>
<dbReference type="PANTHER" id="PTHR12898:SF1">
    <property type="entry name" value="MEDIATOR OF RNA POLYMERASE II TRANSCRIPTION SUBUNIT 24"/>
    <property type="match status" value="1"/>
</dbReference>
<comment type="similarity">
    <text evidence="2">Belongs to the Mediator complex subunit 24 family.</text>
</comment>
<keyword evidence="7" id="KW-0539">Nucleus</keyword>
<dbReference type="InterPro" id="IPR021429">
    <property type="entry name" value="Mediator_Med24"/>
</dbReference>
<sequence length="1023" mass="113848">MISPLLSMTSKTSSLKALLLRAWRERWSDLQWGIHIKTILPRGVSGDVYNLADCILQQALVGPGPNHLVVSYLKHSLSSQLVSYAAVLQRISKYDSFHKPHCIVSLLEFLDTIQGGITCRGKPEEGLLAGAVLSIVQWLLTCVQQALINMEQICSGSVEYLAMLEKPSAILRDMLGCDFMVAMLCLARHESSGMFHEVVKKCQEIEGLLSENVKYQPTIPIGDSMRKLCRLENDCEWGKLGLETGVDQSEPVTYCLQALLAIEVLLNPSSDTQVFVNQMLMVKRLKGYSMARLYSEIMRACLISLNDVLGRSEESQWGAFTFLKVPHILRQLHFTDKGIQDEAEMQEKNGDFSQDVVDAFELLLQHTPLLDTMDAKCSCNCVECLLKELLKVKLVTEAHVNHYTSKREGMATSIQKLDQSVSQTASIPKVIVRAEPTLSKILKTLDADYVKIQEALLGVLCQVLTGKSFELIMAVAAVEGKLRTFVTKLIKFNECSKQIVGEVGKASQTRAMLFDISFLMLCSIVHTYGTEVVLSEENSGDSFFEQWVRECMVERGRTKSPDQMLLHCDPARVDALLTQFNSADGDFKTSQVKWHEVCLNIPAAIKEVLLAWEHGSLTATDVKRILDAMRSRMCCLPVCAAAWLCSYMQILHQDALLKPMNMVQQFLTPLNNGEVAQQDNFKERSGLMLQIIHKMQYNVMPPPQSKAKVLTVSHKIIARTPISTQLESVWQGIQQRGWVHIEATHSLESLLLAAGPEWFVINLVQEVLRCRYQEELDRSVDLALGVLHLNIEPCTLALLLTVLPQYLHNKLLSDELVEPQASALAKLCAYCIFAALEHQNNTATSSRPSRKRSRRDMEGEDLESLCSTNKIARLGEAGDAADLVFGSTTASSANPAGASTLSSQSGSKPPVPPVREPLQSALVTVFKNLSLITSRDGEVSQQTHFTCRFLQYLVRCGGNRTGPVLQAMPSTLVPSLLRALPDLFSTDLLLRLYDLDTPVGRKATARDLCMLRNMALKQMKDCT</sequence>
<keyword evidence="5" id="KW-0010">Activator</keyword>
<evidence type="ECO:0000256" key="4">
    <source>
        <dbReference type="ARBA" id="ARBA00023015"/>
    </source>
</evidence>
<evidence type="ECO:0000256" key="2">
    <source>
        <dbReference type="ARBA" id="ARBA00007864"/>
    </source>
</evidence>
<evidence type="ECO:0000256" key="3">
    <source>
        <dbReference type="ARBA" id="ARBA00019693"/>
    </source>
</evidence>
<proteinExistence type="inferred from homology"/>
<reference evidence="10 11" key="1">
    <citation type="submission" date="2024-03" db="EMBL/GenBank/DDBJ databases">
        <title>The genome assembly and annotation of the cricket Gryllus longicercus Weissman &amp; Gray.</title>
        <authorList>
            <person name="Szrajer S."/>
            <person name="Gray D."/>
            <person name="Ylla G."/>
        </authorList>
    </citation>
    <scope>NUCLEOTIDE SEQUENCE [LARGE SCALE GENOMIC DNA]</scope>
    <source>
        <strain evidence="10">DAG 2021-001</strain>
        <tissue evidence="10">Whole body minus gut</tissue>
    </source>
</reference>
<evidence type="ECO:0000256" key="1">
    <source>
        <dbReference type="ARBA" id="ARBA00004123"/>
    </source>
</evidence>
<evidence type="ECO:0000256" key="8">
    <source>
        <dbReference type="ARBA" id="ARBA00031960"/>
    </source>
</evidence>
<protein>
    <recommendedName>
        <fullName evidence="3">Mediator of RNA polymerase II transcription subunit 24</fullName>
    </recommendedName>
    <alternativeName>
        <fullName evidence="8">Mediator complex subunit 24</fullName>
    </alternativeName>
</protein>
<gene>
    <name evidence="10" type="ORF">R5R35_012021</name>
</gene>
<accession>A0AAN9VWJ9</accession>
<dbReference type="GO" id="GO:0003712">
    <property type="term" value="F:transcription coregulator activity"/>
    <property type="evidence" value="ECO:0007669"/>
    <property type="project" value="TreeGrafter"/>
</dbReference>
<evidence type="ECO:0000313" key="11">
    <source>
        <dbReference type="Proteomes" id="UP001378592"/>
    </source>
</evidence>
<feature type="compositionally biased region" description="Polar residues" evidence="9">
    <location>
        <begin position="894"/>
        <end position="907"/>
    </location>
</feature>
<evidence type="ECO:0000313" key="10">
    <source>
        <dbReference type="EMBL" id="KAK7870071.1"/>
    </source>
</evidence>
<dbReference type="AlphaFoldDB" id="A0AAN9VWJ9"/>
<name>A0AAN9VWJ9_9ORTH</name>
<evidence type="ECO:0000256" key="6">
    <source>
        <dbReference type="ARBA" id="ARBA00023163"/>
    </source>
</evidence>
<keyword evidence="6" id="KW-0804">Transcription</keyword>
<dbReference type="Pfam" id="PF11277">
    <property type="entry name" value="Med24_N"/>
    <property type="match status" value="1"/>
</dbReference>
<evidence type="ECO:0000256" key="9">
    <source>
        <dbReference type="SAM" id="MobiDB-lite"/>
    </source>
</evidence>
<feature type="region of interest" description="Disordered" evidence="9">
    <location>
        <begin position="843"/>
        <end position="862"/>
    </location>
</feature>
<evidence type="ECO:0000256" key="7">
    <source>
        <dbReference type="ARBA" id="ARBA00023242"/>
    </source>
</evidence>
<comment type="subcellular location">
    <subcellularLocation>
        <location evidence="1">Nucleus</location>
    </subcellularLocation>
</comment>
<dbReference type="GO" id="GO:0060261">
    <property type="term" value="P:positive regulation of transcription initiation by RNA polymerase II"/>
    <property type="evidence" value="ECO:0007669"/>
    <property type="project" value="TreeGrafter"/>
</dbReference>
<dbReference type="EMBL" id="JAZDUA010000065">
    <property type="protein sequence ID" value="KAK7870071.1"/>
    <property type="molecule type" value="Genomic_DNA"/>
</dbReference>
<evidence type="ECO:0000256" key="5">
    <source>
        <dbReference type="ARBA" id="ARBA00023159"/>
    </source>
</evidence>
<dbReference type="Proteomes" id="UP001378592">
    <property type="component" value="Unassembled WGS sequence"/>
</dbReference>
<keyword evidence="4" id="KW-0805">Transcription regulation</keyword>
<dbReference type="PANTHER" id="PTHR12898">
    <property type="entry name" value="MEDIATOR OF RNA POLYMERASE II TRANSCRIPTION SUBUNIT 24"/>
    <property type="match status" value="1"/>
</dbReference>
<feature type="region of interest" description="Disordered" evidence="9">
    <location>
        <begin position="894"/>
        <end position="914"/>
    </location>
</feature>
<comment type="caution">
    <text evidence="10">The sequence shown here is derived from an EMBL/GenBank/DDBJ whole genome shotgun (WGS) entry which is preliminary data.</text>
</comment>